<comment type="similarity">
    <text evidence="1">Belongs to the ComF/GntX family.</text>
</comment>
<dbReference type="EMBL" id="FPHH01000063">
    <property type="protein sequence ID" value="SFV61598.1"/>
    <property type="molecule type" value="Genomic_DNA"/>
</dbReference>
<evidence type="ECO:0000313" key="3">
    <source>
        <dbReference type="EMBL" id="SFV61598.1"/>
    </source>
</evidence>
<feature type="domain" description="Phosphoribosyltransferase" evidence="2">
    <location>
        <begin position="139"/>
        <end position="184"/>
    </location>
</feature>
<dbReference type="InterPro" id="IPR000836">
    <property type="entry name" value="PRTase_dom"/>
</dbReference>
<dbReference type="CDD" id="cd06223">
    <property type="entry name" value="PRTases_typeI"/>
    <property type="match status" value="1"/>
</dbReference>
<sequence>MCEKYSLTHICKSCQTDFLTPTLYKRTLINEISVISFYKYEEIKELLFTKHTDIGFYIYTILAKLSFKKFAEEFHTKEHYASIAVDDNPKSGYSHTAILNHALKSYNISPQYSKLRAKSTISYSGKTRAFREQNPRNFQLKKFKNQNVILVDDIITTGTTLREAIKLLEQKEKQVAFCLTLCDVSISE</sequence>
<organism evidence="3">
    <name type="scientific">hydrothermal vent metagenome</name>
    <dbReference type="NCBI Taxonomy" id="652676"/>
    <lineage>
        <taxon>unclassified sequences</taxon>
        <taxon>metagenomes</taxon>
        <taxon>ecological metagenomes</taxon>
    </lineage>
</organism>
<reference evidence="3" key="1">
    <citation type="submission" date="2016-10" db="EMBL/GenBank/DDBJ databases">
        <authorList>
            <person name="de Groot N.N."/>
        </authorList>
    </citation>
    <scope>NUCLEOTIDE SEQUENCE</scope>
</reference>
<name>A0A1W1C6W7_9ZZZZ</name>
<dbReference type="Pfam" id="PF00156">
    <property type="entry name" value="Pribosyltran"/>
    <property type="match status" value="1"/>
</dbReference>
<dbReference type="GO" id="GO:0016757">
    <property type="term" value="F:glycosyltransferase activity"/>
    <property type="evidence" value="ECO:0007669"/>
    <property type="project" value="UniProtKB-KW"/>
</dbReference>
<keyword evidence="3" id="KW-0808">Transferase</keyword>
<dbReference type="AlphaFoldDB" id="A0A1W1C6W7"/>
<dbReference type="PANTHER" id="PTHR47505:SF1">
    <property type="entry name" value="DNA UTILIZATION PROTEIN YHGH"/>
    <property type="match status" value="1"/>
</dbReference>
<dbReference type="InterPro" id="IPR029057">
    <property type="entry name" value="PRTase-like"/>
</dbReference>
<keyword evidence="3" id="KW-0328">Glycosyltransferase</keyword>
<gene>
    <name evidence="3" type="ORF">MNB_SM-5-384</name>
</gene>
<proteinExistence type="inferred from homology"/>
<dbReference type="SUPFAM" id="SSF53271">
    <property type="entry name" value="PRTase-like"/>
    <property type="match status" value="1"/>
</dbReference>
<evidence type="ECO:0000259" key="2">
    <source>
        <dbReference type="Pfam" id="PF00156"/>
    </source>
</evidence>
<dbReference type="InterPro" id="IPR051910">
    <property type="entry name" value="ComF/GntX_DNA_util-trans"/>
</dbReference>
<dbReference type="Gene3D" id="3.40.50.2020">
    <property type="match status" value="1"/>
</dbReference>
<protein>
    <submittedName>
        <fullName evidence="3">Possible purine/pyrimidine phosphoribosyltransferase</fullName>
    </submittedName>
</protein>
<evidence type="ECO:0000256" key="1">
    <source>
        <dbReference type="ARBA" id="ARBA00008007"/>
    </source>
</evidence>
<accession>A0A1W1C6W7</accession>
<dbReference type="PANTHER" id="PTHR47505">
    <property type="entry name" value="DNA UTILIZATION PROTEIN YHGH"/>
    <property type="match status" value="1"/>
</dbReference>